<evidence type="ECO:0000256" key="1">
    <source>
        <dbReference type="SAM" id="SignalP"/>
    </source>
</evidence>
<evidence type="ECO:0000259" key="2">
    <source>
        <dbReference type="Pfam" id="PF14343"/>
    </source>
</evidence>
<dbReference type="RefSeq" id="WP_134115853.1">
    <property type="nucleotide sequence ID" value="NZ_SOEG01000007.1"/>
</dbReference>
<dbReference type="Proteomes" id="UP000295832">
    <property type="component" value="Unassembled WGS sequence"/>
</dbReference>
<keyword evidence="4" id="KW-1185">Reference proteome</keyword>
<feature type="chain" id="PRO_5039583179" evidence="1">
    <location>
        <begin position="24"/>
        <end position="160"/>
    </location>
</feature>
<comment type="caution">
    <text evidence="3">The sequence shown here is derived from an EMBL/GenBank/DDBJ whole genome shotgun (WGS) entry which is preliminary data.</text>
</comment>
<name>A0A4R8H223_9FIRM</name>
<organism evidence="3 4">
    <name type="scientific">Orenia marismortui</name>
    <dbReference type="NCBI Taxonomy" id="46469"/>
    <lineage>
        <taxon>Bacteria</taxon>
        <taxon>Bacillati</taxon>
        <taxon>Bacillota</taxon>
        <taxon>Clostridia</taxon>
        <taxon>Halanaerobiales</taxon>
        <taxon>Halobacteroidaceae</taxon>
        <taxon>Orenia</taxon>
    </lineage>
</organism>
<proteinExistence type="predicted"/>
<accession>A0A4R8H223</accession>
<reference evidence="3 4" key="1">
    <citation type="submission" date="2019-03" db="EMBL/GenBank/DDBJ databases">
        <title>Subsurface microbial communities from deep shales in Ohio and West Virginia, USA.</title>
        <authorList>
            <person name="Wrighton K."/>
        </authorList>
    </citation>
    <scope>NUCLEOTIDE SEQUENCE [LARGE SCALE GENOMIC DNA]</scope>
    <source>
        <strain evidence="3 4">MSL 6dP</strain>
    </source>
</reference>
<feature type="domain" description="PrcB C-terminal" evidence="2">
    <location>
        <begin position="79"/>
        <end position="135"/>
    </location>
</feature>
<sequence>MKSKITLMLLLFLLLTGCNQNLLQEGELLYKNTEDLKGEWQESNYPEDSRFVLIDDKNLDQFQEELRGVKGLRLDDQLAIYITLGERPSGGYGIQIKQVRKKDNKLLVVVKAVGPEPTDVVTQIITYPYDIVKLPLEELGKIKKVIFISEKGNKLREKNL</sequence>
<dbReference type="InterPro" id="IPR025748">
    <property type="entry name" value="PrcB_C_dom"/>
</dbReference>
<dbReference type="GO" id="GO:0008233">
    <property type="term" value="F:peptidase activity"/>
    <property type="evidence" value="ECO:0007669"/>
    <property type="project" value="UniProtKB-KW"/>
</dbReference>
<dbReference type="PROSITE" id="PS51257">
    <property type="entry name" value="PROKAR_LIPOPROTEIN"/>
    <property type="match status" value="1"/>
</dbReference>
<protein>
    <submittedName>
        <fullName evidence="3">Protease stability complex PrcB-like protein</fullName>
    </submittedName>
</protein>
<dbReference type="AlphaFoldDB" id="A0A4R8H223"/>
<gene>
    <name evidence="3" type="ORF">C7959_10771</name>
</gene>
<keyword evidence="3" id="KW-0645">Protease</keyword>
<dbReference type="GO" id="GO:0006508">
    <property type="term" value="P:proteolysis"/>
    <property type="evidence" value="ECO:0007669"/>
    <property type="project" value="UniProtKB-KW"/>
</dbReference>
<evidence type="ECO:0000313" key="3">
    <source>
        <dbReference type="EMBL" id="TDX52363.1"/>
    </source>
</evidence>
<keyword evidence="1" id="KW-0732">Signal</keyword>
<dbReference type="Pfam" id="PF14343">
    <property type="entry name" value="PrcB_C"/>
    <property type="match status" value="1"/>
</dbReference>
<dbReference type="STRING" id="926561.GCA_000379025_01386"/>
<keyword evidence="3" id="KW-0378">Hydrolase</keyword>
<feature type="signal peptide" evidence="1">
    <location>
        <begin position="1"/>
        <end position="23"/>
    </location>
</feature>
<dbReference type="EMBL" id="SOEG01000007">
    <property type="protein sequence ID" value="TDX52363.1"/>
    <property type="molecule type" value="Genomic_DNA"/>
</dbReference>
<evidence type="ECO:0000313" key="4">
    <source>
        <dbReference type="Proteomes" id="UP000295832"/>
    </source>
</evidence>